<dbReference type="OrthoDB" id="72639at2"/>
<organism evidence="1 2">
    <name type="scientific">Deinococcus indicus</name>
    <dbReference type="NCBI Taxonomy" id="223556"/>
    <lineage>
        <taxon>Bacteria</taxon>
        <taxon>Thermotogati</taxon>
        <taxon>Deinococcota</taxon>
        <taxon>Deinococci</taxon>
        <taxon>Deinococcales</taxon>
        <taxon>Deinococcaceae</taxon>
        <taxon>Deinococcus</taxon>
    </lineage>
</organism>
<name>A0A2D0A7Z2_9DEIO</name>
<proteinExistence type="predicted"/>
<dbReference type="EMBL" id="NHMK01000011">
    <property type="protein sequence ID" value="OWL96524.1"/>
    <property type="molecule type" value="Genomic_DNA"/>
</dbReference>
<evidence type="ECO:0000313" key="2">
    <source>
        <dbReference type="Proteomes" id="UP000197208"/>
    </source>
</evidence>
<gene>
    <name evidence="1" type="ORF">CBQ26_09105</name>
</gene>
<accession>A0A2D0A7Z2</accession>
<dbReference type="Proteomes" id="UP000197208">
    <property type="component" value="Unassembled WGS sequence"/>
</dbReference>
<dbReference type="AlphaFoldDB" id="A0A2D0A7Z2"/>
<comment type="caution">
    <text evidence="1">The sequence shown here is derived from an EMBL/GenBank/DDBJ whole genome shotgun (WGS) entry which is preliminary data.</text>
</comment>
<sequence length="82" mass="9372">MELIATSRRERQPVACAYGASLSDDGTRLHCELLFVMRGQTTRNILLRCPQTKTRLRVRLPKSFLRAKGHARVLNIPLEVLK</sequence>
<evidence type="ECO:0000313" key="1">
    <source>
        <dbReference type="EMBL" id="OWL96524.1"/>
    </source>
</evidence>
<protein>
    <submittedName>
        <fullName evidence="1">Uncharacterized protein</fullName>
    </submittedName>
</protein>
<dbReference type="RefSeq" id="WP_088248313.1">
    <property type="nucleotide sequence ID" value="NZ_NHMK01000011.1"/>
</dbReference>
<keyword evidence="2" id="KW-1185">Reference proteome</keyword>
<reference evidence="1 2" key="1">
    <citation type="submission" date="2017-05" db="EMBL/GenBank/DDBJ databases">
        <title>De novo genome assembly of Deniococcus indicus strain DR1.</title>
        <authorList>
            <person name="Chauhan D."/>
            <person name="Yennamalli R.M."/>
            <person name="Priyadarshini R."/>
        </authorList>
    </citation>
    <scope>NUCLEOTIDE SEQUENCE [LARGE SCALE GENOMIC DNA]</scope>
    <source>
        <strain evidence="1 2">DR1</strain>
    </source>
</reference>